<sequence>MTRIFLTGATGYIGGEVLHTLRSTHPEYVISVLVRDAEKAATVSQKYPEVRVALGDLDSTSLIENEAKEADVVVNAASNKHIPSIEAIVRGLGSRTKPGHLIQVSGASLLSIPDIVNKTFGEGPGKSYDDINDADEIREIIKQNAATRVVDDHVINVNGVKTALVFPPIIYGKGNGPVNQRSIQVPELSRVAIQTKQTVKVGKGESTWSNIHVTDLSNLFVKLAEKAVEGAQGAFWNQDGLYLVGNSDVLSFGKVSEHVAKAAHGLGLIDSTSVKSVSASEADELTAKGSVFWGTNARQQSQRATTLLGWTQKAHTLEQEIPFTVKAEADRLALSASL</sequence>
<protein>
    <recommendedName>
        <fullName evidence="1">NAD(P)-binding domain-containing protein</fullName>
    </recommendedName>
</protein>
<dbReference type="GO" id="GO:0005737">
    <property type="term" value="C:cytoplasm"/>
    <property type="evidence" value="ECO:0007669"/>
    <property type="project" value="TreeGrafter"/>
</dbReference>
<dbReference type="AlphaFoldDB" id="A0A9W9G766"/>
<dbReference type="Proteomes" id="UP001149165">
    <property type="component" value="Unassembled WGS sequence"/>
</dbReference>
<keyword evidence="3" id="KW-1185">Reference proteome</keyword>
<dbReference type="Gene3D" id="3.40.50.720">
    <property type="entry name" value="NAD(P)-binding Rossmann-like Domain"/>
    <property type="match status" value="1"/>
</dbReference>
<reference evidence="2" key="1">
    <citation type="submission" date="2022-11" db="EMBL/GenBank/DDBJ databases">
        <authorList>
            <person name="Petersen C."/>
        </authorList>
    </citation>
    <scope>NUCLEOTIDE SEQUENCE</scope>
    <source>
        <strain evidence="2">IBT 30069</strain>
    </source>
</reference>
<evidence type="ECO:0000313" key="3">
    <source>
        <dbReference type="Proteomes" id="UP001149165"/>
    </source>
</evidence>
<feature type="domain" description="NAD(P)-binding" evidence="1">
    <location>
        <begin position="8"/>
        <end position="136"/>
    </location>
</feature>
<dbReference type="PANTHER" id="PTHR48079:SF8">
    <property type="entry name" value="NAD(P)-BINDING DOMAIN-CONTAINING PROTEIN"/>
    <property type="match status" value="1"/>
</dbReference>
<reference evidence="2" key="2">
    <citation type="journal article" date="2023" name="IMA Fungus">
        <title>Comparative genomic study of the Penicillium genus elucidates a diverse pangenome and 15 lateral gene transfer events.</title>
        <authorList>
            <person name="Petersen C."/>
            <person name="Sorensen T."/>
            <person name="Nielsen M.R."/>
            <person name="Sondergaard T.E."/>
            <person name="Sorensen J.L."/>
            <person name="Fitzpatrick D.A."/>
            <person name="Frisvad J.C."/>
            <person name="Nielsen K.L."/>
        </authorList>
    </citation>
    <scope>NUCLEOTIDE SEQUENCE</scope>
    <source>
        <strain evidence="2">IBT 30069</strain>
    </source>
</reference>
<proteinExistence type="predicted"/>
<organism evidence="2 3">
    <name type="scientific">Penicillium angulare</name>
    <dbReference type="NCBI Taxonomy" id="116970"/>
    <lineage>
        <taxon>Eukaryota</taxon>
        <taxon>Fungi</taxon>
        <taxon>Dikarya</taxon>
        <taxon>Ascomycota</taxon>
        <taxon>Pezizomycotina</taxon>
        <taxon>Eurotiomycetes</taxon>
        <taxon>Eurotiomycetidae</taxon>
        <taxon>Eurotiales</taxon>
        <taxon>Aspergillaceae</taxon>
        <taxon>Penicillium</taxon>
    </lineage>
</organism>
<dbReference type="InterPro" id="IPR051783">
    <property type="entry name" value="NAD(P)-dependent_oxidoreduct"/>
</dbReference>
<evidence type="ECO:0000313" key="2">
    <source>
        <dbReference type="EMBL" id="KAJ5113292.1"/>
    </source>
</evidence>
<dbReference type="OrthoDB" id="2130169at2759"/>
<comment type="caution">
    <text evidence="2">The sequence shown here is derived from an EMBL/GenBank/DDBJ whole genome shotgun (WGS) entry which is preliminary data.</text>
</comment>
<dbReference type="SUPFAM" id="SSF51735">
    <property type="entry name" value="NAD(P)-binding Rossmann-fold domains"/>
    <property type="match status" value="1"/>
</dbReference>
<accession>A0A9W9G766</accession>
<dbReference type="InterPro" id="IPR036291">
    <property type="entry name" value="NAD(P)-bd_dom_sf"/>
</dbReference>
<dbReference type="InterPro" id="IPR016040">
    <property type="entry name" value="NAD(P)-bd_dom"/>
</dbReference>
<name>A0A9W9G766_9EURO</name>
<dbReference type="GO" id="GO:0004029">
    <property type="term" value="F:aldehyde dehydrogenase (NAD+) activity"/>
    <property type="evidence" value="ECO:0007669"/>
    <property type="project" value="TreeGrafter"/>
</dbReference>
<evidence type="ECO:0000259" key="1">
    <source>
        <dbReference type="Pfam" id="PF13460"/>
    </source>
</evidence>
<dbReference type="Pfam" id="PF13460">
    <property type="entry name" value="NAD_binding_10"/>
    <property type="match status" value="1"/>
</dbReference>
<dbReference type="PANTHER" id="PTHR48079">
    <property type="entry name" value="PROTEIN YEEZ"/>
    <property type="match status" value="1"/>
</dbReference>
<gene>
    <name evidence="2" type="ORF">N7456_001826</name>
</gene>
<dbReference type="EMBL" id="JAPQKH010000002">
    <property type="protein sequence ID" value="KAJ5113292.1"/>
    <property type="molecule type" value="Genomic_DNA"/>
</dbReference>